<organism evidence="1 2">
    <name type="scientific">Streptomyces doebereineriae</name>
    <dbReference type="NCBI Taxonomy" id="3075528"/>
    <lineage>
        <taxon>Bacteria</taxon>
        <taxon>Bacillati</taxon>
        <taxon>Actinomycetota</taxon>
        <taxon>Actinomycetes</taxon>
        <taxon>Kitasatosporales</taxon>
        <taxon>Streptomycetaceae</taxon>
        <taxon>Streptomyces</taxon>
    </lineage>
</organism>
<accession>A0ABU2V8K3</accession>
<keyword evidence="2" id="KW-1185">Reference proteome</keyword>
<dbReference type="SUPFAM" id="SSF56235">
    <property type="entry name" value="N-terminal nucleophile aminohydrolases (Ntn hydrolases)"/>
    <property type="match status" value="1"/>
</dbReference>
<name>A0ABU2V8K3_9ACTN</name>
<proteinExistence type="predicted"/>
<comment type="caution">
    <text evidence="1">The sequence shown here is derived from an EMBL/GenBank/DDBJ whole genome shotgun (WGS) entry which is preliminary data.</text>
</comment>
<evidence type="ECO:0000313" key="1">
    <source>
        <dbReference type="EMBL" id="MDT0481894.1"/>
    </source>
</evidence>
<dbReference type="InterPro" id="IPR029055">
    <property type="entry name" value="Ntn_hydrolases_N"/>
</dbReference>
<gene>
    <name evidence="1" type="ORF">RNB18_17110</name>
</gene>
<evidence type="ECO:0008006" key="3">
    <source>
        <dbReference type="Google" id="ProtNLM"/>
    </source>
</evidence>
<dbReference type="EMBL" id="JAVREZ010000005">
    <property type="protein sequence ID" value="MDT0481894.1"/>
    <property type="molecule type" value="Genomic_DNA"/>
</dbReference>
<dbReference type="Proteomes" id="UP001183824">
    <property type="component" value="Unassembled WGS sequence"/>
</dbReference>
<sequence length="589" mass="64499">MIAFLLTIRVRSGAHDGTERETLKRWLDRYPMLSDKTVHSWASSADGSVTCHWGGHSADHLGGVRYSATEREKFALFGGRPVLWRNGEADGRTSIDPKTYLREPTEWSQDLDGRHVVVRVDNRTVHVQTDAAGLLPVYISRNAEGIQISNMAALVTPVGAQTRPRALAGLLAGGWSITGEPLREGVERVVPGTATSISRDGVVTTAHLRTDYAELLAAVPDYAEAERLMTSLARAFADWPGRETQLALTGGRDSRVIAAVLRKADITPAVVTNAFAGQVGYPETGDVQAARHLSMMLGWEHSATKTRETAAVYSRTHSVLELLQLTSAQTTSLTDIMDVDLEPVNSLPILFDGVAGEIGRGAWTAYLGGECPTGQTVDEMAASLFEKITPGSPPALLNGDGKALIYDWLREFSREQTDRGVALADIPEVLHLERQASWHGPNLSNRDHREDTASLYLSPRIWPHMIGRGGGGHVDGKFNRTLLQSLGPDLAKIPYETADASWLQDNSVGATMNEERRRNTHMIPVEPIGAILDVARTAAHSHSDHPAWDVLDRKRVVELLERDPEQIRGVERYQLWSLATALAMPEGLR</sequence>
<dbReference type="RefSeq" id="WP_311714932.1">
    <property type="nucleotide sequence ID" value="NZ_JAVREZ010000005.1"/>
</dbReference>
<dbReference type="SUPFAM" id="SSF52402">
    <property type="entry name" value="Adenine nucleotide alpha hydrolases-like"/>
    <property type="match status" value="1"/>
</dbReference>
<reference evidence="2" key="1">
    <citation type="submission" date="2023-07" db="EMBL/GenBank/DDBJ databases">
        <title>30 novel species of actinomycetes from the DSMZ collection.</title>
        <authorList>
            <person name="Nouioui I."/>
        </authorList>
    </citation>
    <scope>NUCLEOTIDE SEQUENCE [LARGE SCALE GENOMIC DNA]</scope>
    <source>
        <strain evidence="2">DSM 41640</strain>
    </source>
</reference>
<evidence type="ECO:0000313" key="2">
    <source>
        <dbReference type="Proteomes" id="UP001183824"/>
    </source>
</evidence>
<protein>
    <recommendedName>
        <fullName evidence="3">Asparagine synthetase domain-containing protein</fullName>
    </recommendedName>
</protein>